<proteinExistence type="predicted"/>
<evidence type="ECO:0000313" key="2">
    <source>
        <dbReference type="EMBL" id="KAK4759640.1"/>
    </source>
</evidence>
<comment type="caution">
    <text evidence="2">The sequence shown here is derived from an EMBL/GenBank/DDBJ whole genome shotgun (WGS) entry which is preliminary data.</text>
</comment>
<keyword evidence="3" id="KW-1185">Reference proteome</keyword>
<protein>
    <submittedName>
        <fullName evidence="2">Uncharacterized protein</fullName>
    </submittedName>
</protein>
<feature type="compositionally biased region" description="Polar residues" evidence="1">
    <location>
        <begin position="1"/>
        <end position="20"/>
    </location>
</feature>
<evidence type="ECO:0000313" key="3">
    <source>
        <dbReference type="Proteomes" id="UP001345219"/>
    </source>
</evidence>
<dbReference type="Proteomes" id="UP001345219">
    <property type="component" value="Chromosome 17"/>
</dbReference>
<reference evidence="2 3" key="1">
    <citation type="journal article" date="2023" name="Hortic Res">
        <title>Pangenome of water caltrop reveals structural variations and asymmetric subgenome divergence after allopolyploidization.</title>
        <authorList>
            <person name="Zhang X."/>
            <person name="Chen Y."/>
            <person name="Wang L."/>
            <person name="Yuan Y."/>
            <person name="Fang M."/>
            <person name="Shi L."/>
            <person name="Lu R."/>
            <person name="Comes H.P."/>
            <person name="Ma Y."/>
            <person name="Chen Y."/>
            <person name="Huang G."/>
            <person name="Zhou Y."/>
            <person name="Zheng Z."/>
            <person name="Qiu Y."/>
        </authorList>
    </citation>
    <scope>NUCLEOTIDE SEQUENCE [LARGE SCALE GENOMIC DNA]</scope>
    <source>
        <tissue evidence="2">Roots</tissue>
    </source>
</reference>
<dbReference type="EMBL" id="JAXIOK010000011">
    <property type="protein sequence ID" value="KAK4759640.1"/>
    <property type="molecule type" value="Genomic_DNA"/>
</dbReference>
<name>A0AAN7KAR8_9MYRT</name>
<feature type="region of interest" description="Disordered" evidence="1">
    <location>
        <begin position="1"/>
        <end position="47"/>
    </location>
</feature>
<sequence>MWVNNNLTRSRSIPSSSNYHTSRENKSLDAPYNRRYTMPREATNPEKNKKTFEYADWQDAVASRKWRLRKAEHHSRHFIRRESNSASEEIHTNVPVEFSSLRGNLVSEVSATSIAQKDFVVEQERMFSSIDTLYSNIFHPFLNSLSAQDDQEPEA</sequence>
<gene>
    <name evidence="2" type="ORF">SAY87_022771</name>
</gene>
<accession>A0AAN7KAR8</accession>
<organism evidence="2 3">
    <name type="scientific">Trapa incisa</name>
    <dbReference type="NCBI Taxonomy" id="236973"/>
    <lineage>
        <taxon>Eukaryota</taxon>
        <taxon>Viridiplantae</taxon>
        <taxon>Streptophyta</taxon>
        <taxon>Embryophyta</taxon>
        <taxon>Tracheophyta</taxon>
        <taxon>Spermatophyta</taxon>
        <taxon>Magnoliopsida</taxon>
        <taxon>eudicotyledons</taxon>
        <taxon>Gunneridae</taxon>
        <taxon>Pentapetalae</taxon>
        <taxon>rosids</taxon>
        <taxon>malvids</taxon>
        <taxon>Myrtales</taxon>
        <taxon>Lythraceae</taxon>
        <taxon>Trapa</taxon>
    </lineage>
</organism>
<evidence type="ECO:0000256" key="1">
    <source>
        <dbReference type="SAM" id="MobiDB-lite"/>
    </source>
</evidence>
<dbReference type="AlphaFoldDB" id="A0AAN7KAR8"/>